<evidence type="ECO:0000259" key="4">
    <source>
        <dbReference type="Pfam" id="PF12684"/>
    </source>
</evidence>
<evidence type="ECO:0000313" key="5">
    <source>
        <dbReference type="EMBL" id="TNY46829.1"/>
    </source>
</evidence>
<dbReference type="AlphaFoldDB" id="A0A660A4K5"/>
<dbReference type="GO" id="GO:0004386">
    <property type="term" value="F:helicase activity"/>
    <property type="evidence" value="ECO:0007669"/>
    <property type="project" value="UniProtKB-KW"/>
</dbReference>
<reference evidence="5 6" key="1">
    <citation type="submission" date="2019-05" db="EMBL/GenBank/DDBJ databases">
        <title>Novel genomic isolates of S.pyogenes and S.dysgalactiae subsp. equisimilis associated to necrotising fasciitis (NSTI).</title>
        <authorList>
            <person name="Barrantes I."/>
        </authorList>
    </citation>
    <scope>NUCLEOTIDE SEQUENCE [LARGE SCALE GENOMIC DNA]</scope>
    <source>
        <strain evidence="5 6">SPY6028</strain>
    </source>
</reference>
<dbReference type="InterPro" id="IPR024432">
    <property type="entry name" value="Put_RecE_PDDEXK-like_dom"/>
</dbReference>
<dbReference type="EMBL" id="VCID01000526">
    <property type="protein sequence ID" value="TNY46829.1"/>
    <property type="molecule type" value="Genomic_DNA"/>
</dbReference>
<keyword evidence="3" id="KW-0067">ATP-binding</keyword>
<name>A0A660A4K5_STRPY</name>
<keyword evidence="2" id="KW-0347">Helicase</keyword>
<accession>A0A660A4K5</accession>
<sequence length="89" mass="10262">LQMAAYKTMLEAKYNKPFEPIIYAVTKETPPDTRAIRIQNVDAMQNELDSLAQSIKRLDDVKKGIEKPKPCGKCEYCRQNKLSVRVEIF</sequence>
<evidence type="ECO:0000256" key="2">
    <source>
        <dbReference type="ARBA" id="ARBA00022806"/>
    </source>
</evidence>
<dbReference type="Gene3D" id="3.90.320.10">
    <property type="match status" value="1"/>
</dbReference>
<evidence type="ECO:0000313" key="6">
    <source>
        <dbReference type="Proteomes" id="UP000316580"/>
    </source>
</evidence>
<organism evidence="5 6">
    <name type="scientific">Streptococcus pyogenes</name>
    <dbReference type="NCBI Taxonomy" id="1314"/>
    <lineage>
        <taxon>Bacteria</taxon>
        <taxon>Bacillati</taxon>
        <taxon>Bacillota</taxon>
        <taxon>Bacilli</taxon>
        <taxon>Lactobacillales</taxon>
        <taxon>Streptococcaceae</taxon>
        <taxon>Streptococcus</taxon>
    </lineage>
</organism>
<dbReference type="RefSeq" id="WP_197033762.1">
    <property type="nucleotide sequence ID" value="NZ_VCID01000526.1"/>
</dbReference>
<dbReference type="Pfam" id="PF12684">
    <property type="entry name" value="DUF3799"/>
    <property type="match status" value="1"/>
</dbReference>
<evidence type="ECO:0000256" key="3">
    <source>
        <dbReference type="ARBA" id="ARBA00022840"/>
    </source>
</evidence>
<dbReference type="GO" id="GO:0005524">
    <property type="term" value="F:ATP binding"/>
    <property type="evidence" value="ECO:0007669"/>
    <property type="project" value="UniProtKB-KW"/>
</dbReference>
<feature type="non-terminal residue" evidence="5">
    <location>
        <position position="1"/>
    </location>
</feature>
<protein>
    <recommendedName>
        <fullName evidence="4">Putative exodeoxyribonuclease 8 PDDEXK-like domain-containing protein</fullName>
    </recommendedName>
</protein>
<keyword evidence="2" id="KW-0378">Hydrolase</keyword>
<feature type="domain" description="Putative exodeoxyribonuclease 8 PDDEXK-like" evidence="4">
    <location>
        <begin position="1"/>
        <end position="80"/>
    </location>
</feature>
<comment type="caution">
    <text evidence="5">The sequence shown here is derived from an EMBL/GenBank/DDBJ whole genome shotgun (WGS) entry which is preliminary data.</text>
</comment>
<dbReference type="InterPro" id="IPR011604">
    <property type="entry name" value="PDDEXK-like_dom_sf"/>
</dbReference>
<gene>
    <name evidence="5" type="ORF">FGO82_06680</name>
</gene>
<proteinExistence type="predicted"/>
<keyword evidence="1" id="KW-0547">Nucleotide-binding</keyword>
<evidence type="ECO:0000256" key="1">
    <source>
        <dbReference type="ARBA" id="ARBA00022741"/>
    </source>
</evidence>
<dbReference type="Proteomes" id="UP000316580">
    <property type="component" value="Unassembled WGS sequence"/>
</dbReference>